<accession>A0A3Q8S9W8</accession>
<organism evidence="1 2">
    <name type="scientific">Paenibacillus lentus</name>
    <dbReference type="NCBI Taxonomy" id="1338368"/>
    <lineage>
        <taxon>Bacteria</taxon>
        <taxon>Bacillati</taxon>
        <taxon>Bacillota</taxon>
        <taxon>Bacilli</taxon>
        <taxon>Bacillales</taxon>
        <taxon>Paenibacillaceae</taxon>
        <taxon>Paenibacillus</taxon>
    </lineage>
</organism>
<dbReference type="EMBL" id="CP034248">
    <property type="protein sequence ID" value="AZK45761.1"/>
    <property type="molecule type" value="Genomic_DNA"/>
</dbReference>
<dbReference type="Pfam" id="PF12889">
    <property type="entry name" value="DUF3829"/>
    <property type="match status" value="1"/>
</dbReference>
<dbReference type="OrthoDB" id="1662689at2"/>
<dbReference type="InterPro" id="IPR024291">
    <property type="entry name" value="DUF3829"/>
</dbReference>
<dbReference type="PROSITE" id="PS51257">
    <property type="entry name" value="PROKAR_LIPOPROTEIN"/>
    <property type="match status" value="1"/>
</dbReference>
<sequence length="329" mass="37866">MGRRVQLIVCSILLCVLLSSCSLIDEFKMSSSVNGASVEEEHAAAKYSAYINLNNMMTGGMFDRAIESYTDEFGMSEEIYIREDFDSFTSVPGLDGLVKTVNTAVDRAAGEPSYGAADEALIQLGPAMLDLLDTMEEISNYYRDQSYIEDQFHRGRELHSQFIAQYYTYEPLADQFYNDFDEIAAQQKLKDLETLKEQDFLIRYYALSVVMRAQDIEKAFFEAEIYDENILDYNVEEYRVLFDRLVDDANQFMDYAEDPKRRKQESWTTLPEMDGALQEVIGASTDILTILETRDTSINIDNNMMSSYFSQVSRLIDAYNYNIRVDRVK</sequence>
<evidence type="ECO:0000313" key="2">
    <source>
        <dbReference type="Proteomes" id="UP000273145"/>
    </source>
</evidence>
<proteinExistence type="predicted"/>
<gene>
    <name evidence="1" type="ORF">EIM92_05690</name>
</gene>
<reference evidence="1 2" key="1">
    <citation type="submission" date="2018-11" db="EMBL/GenBank/DDBJ databases">
        <title>Genome sequencing of Paenibacillus lentus DSM25539(T).</title>
        <authorList>
            <person name="Kook J.-K."/>
            <person name="Park S.-N."/>
            <person name="Lim Y.K."/>
        </authorList>
    </citation>
    <scope>NUCLEOTIDE SEQUENCE [LARGE SCALE GENOMIC DNA]</scope>
    <source>
        <strain evidence="1 2">DSM 25539</strain>
    </source>
</reference>
<dbReference type="Proteomes" id="UP000273145">
    <property type="component" value="Chromosome"/>
</dbReference>
<name>A0A3Q8S9W8_9BACL</name>
<dbReference type="AlphaFoldDB" id="A0A3Q8S9W8"/>
<protein>
    <submittedName>
        <fullName evidence="1">DUF3829 domain-containing protein</fullName>
    </submittedName>
</protein>
<evidence type="ECO:0000313" key="1">
    <source>
        <dbReference type="EMBL" id="AZK45761.1"/>
    </source>
</evidence>
<keyword evidence="2" id="KW-1185">Reference proteome</keyword>
<dbReference type="KEGG" id="plen:EIM92_05690"/>